<evidence type="ECO:0000256" key="6">
    <source>
        <dbReference type="RuleBase" id="RU000416"/>
    </source>
</evidence>
<gene>
    <name evidence="8" type="primary">nlaIVM</name>
    <name evidence="8" type="ORF">H1P_80055</name>
</gene>
<evidence type="ECO:0000313" key="9">
    <source>
        <dbReference type="Proteomes" id="UP000320055"/>
    </source>
</evidence>
<dbReference type="Gene3D" id="3.90.120.10">
    <property type="entry name" value="DNA Methylase, subunit A, domain 2"/>
    <property type="match status" value="1"/>
</dbReference>
<dbReference type="PROSITE" id="PS51679">
    <property type="entry name" value="SAM_MT_C5"/>
    <property type="match status" value="1"/>
</dbReference>
<dbReference type="PRINTS" id="PR00105">
    <property type="entry name" value="C5METTRFRASE"/>
</dbReference>
<dbReference type="InterPro" id="IPR050750">
    <property type="entry name" value="C5-MTase"/>
</dbReference>
<keyword evidence="2 5" id="KW-0808">Transferase</keyword>
<protein>
    <recommendedName>
        <fullName evidence="7">Cytosine-specific methyltransferase</fullName>
        <ecNumber evidence="7">2.1.1.37</ecNumber>
    </recommendedName>
</protein>
<dbReference type="RefSeq" id="WP_144863650.1">
    <property type="nucleotide sequence ID" value="NZ_LR213772.1"/>
</dbReference>
<dbReference type="Gene3D" id="3.40.50.150">
    <property type="entry name" value="Vaccinia Virus protein VP39"/>
    <property type="match status" value="1"/>
</dbReference>
<feature type="active site" evidence="5">
    <location>
        <position position="81"/>
    </location>
</feature>
<keyword evidence="4" id="KW-0680">Restriction system</keyword>
<evidence type="ECO:0000256" key="5">
    <source>
        <dbReference type="PROSITE-ProRule" id="PRU01016"/>
    </source>
</evidence>
<dbReference type="PROSITE" id="PS00094">
    <property type="entry name" value="C5_MTASE_1"/>
    <property type="match status" value="1"/>
</dbReference>
<dbReference type="EMBL" id="CAACVJ010000687">
    <property type="protein sequence ID" value="VEP18500.1"/>
    <property type="molecule type" value="Genomic_DNA"/>
</dbReference>
<keyword evidence="3 5" id="KW-0949">S-adenosyl-L-methionine</keyword>
<dbReference type="GO" id="GO:0009307">
    <property type="term" value="P:DNA restriction-modification system"/>
    <property type="evidence" value="ECO:0007669"/>
    <property type="project" value="UniProtKB-KW"/>
</dbReference>
<evidence type="ECO:0000313" key="8">
    <source>
        <dbReference type="EMBL" id="VEP18500.1"/>
    </source>
</evidence>
<comment type="catalytic activity">
    <reaction evidence="7">
        <text>a 2'-deoxycytidine in DNA + S-adenosyl-L-methionine = a 5-methyl-2'-deoxycytidine in DNA + S-adenosyl-L-homocysteine + H(+)</text>
        <dbReference type="Rhea" id="RHEA:13681"/>
        <dbReference type="Rhea" id="RHEA-COMP:11369"/>
        <dbReference type="Rhea" id="RHEA-COMP:11370"/>
        <dbReference type="ChEBI" id="CHEBI:15378"/>
        <dbReference type="ChEBI" id="CHEBI:57856"/>
        <dbReference type="ChEBI" id="CHEBI:59789"/>
        <dbReference type="ChEBI" id="CHEBI:85452"/>
        <dbReference type="ChEBI" id="CHEBI:85454"/>
        <dbReference type="EC" id="2.1.1.37"/>
    </reaction>
</comment>
<dbReference type="PANTHER" id="PTHR46098">
    <property type="entry name" value="TRNA (CYTOSINE(38)-C(5))-METHYLTRANSFERASE"/>
    <property type="match status" value="1"/>
</dbReference>
<dbReference type="SUPFAM" id="SSF53335">
    <property type="entry name" value="S-adenosyl-L-methionine-dependent methyltransferases"/>
    <property type="match status" value="1"/>
</dbReference>
<evidence type="ECO:0000256" key="3">
    <source>
        <dbReference type="ARBA" id="ARBA00022691"/>
    </source>
</evidence>
<dbReference type="Proteomes" id="UP000320055">
    <property type="component" value="Unassembled WGS sequence"/>
</dbReference>
<evidence type="ECO:0000256" key="2">
    <source>
        <dbReference type="ARBA" id="ARBA00022679"/>
    </source>
</evidence>
<accession>A0A563W4C8</accession>
<keyword evidence="1 5" id="KW-0489">Methyltransferase</keyword>
<dbReference type="GO" id="GO:0003886">
    <property type="term" value="F:DNA (cytosine-5-)-methyltransferase activity"/>
    <property type="evidence" value="ECO:0007669"/>
    <property type="project" value="UniProtKB-EC"/>
</dbReference>
<evidence type="ECO:0000256" key="4">
    <source>
        <dbReference type="ARBA" id="ARBA00022747"/>
    </source>
</evidence>
<dbReference type="AlphaFoldDB" id="A0A563W4C8"/>
<reference evidence="8 9" key="1">
    <citation type="submission" date="2019-01" db="EMBL/GenBank/DDBJ databases">
        <authorList>
            <person name="Brito A."/>
        </authorList>
    </citation>
    <scope>NUCLEOTIDE SEQUENCE [LARGE SCALE GENOMIC DNA]</scope>
    <source>
        <strain evidence="8">1</strain>
    </source>
</reference>
<keyword evidence="9" id="KW-1185">Reference proteome</keyword>
<sequence>MTNCVRFIDLFAGIGGMRKGLEDACHKMGVSAKCVFTSEIKEHAIATYQKNFLDNSIYGDISQISTTKIPEFDILLAGFPCQPFSTAGTRQGFLDTRGTLFFEIERILEAKQPFGFLLENVEGLVKHDRGRTLTTILNRLGKLDYHITWKVLNAKDFGIPQDRKRIYITGNKNHPVSLDFSSQKAIFLKDIFEIGKPILQTDLTKRILAHYPIDNLYGKAIKDKRGGNDNIHSWDIELKGKVNQAQKNLLNKLLKERRRKIWAEKKGIKWMDGMPLTVEEISTFYNTNNLFESSELQKMLDDLVAKGYLKFEHPKDLVETINNNGKVIKKRQYRKDLPKGYNIIVGKLSFEISKILDPNGIAPTLVATDMGKLAVVDGKGIRKLTIREGLRLFGFPEDYQINLPITKAFELLGNTVVVPVVEEIAGRIIIQKLISIPNQSYNLCPV</sequence>
<organism evidence="8 9">
    <name type="scientific">Hyella patelloides LEGE 07179</name>
    <dbReference type="NCBI Taxonomy" id="945734"/>
    <lineage>
        <taxon>Bacteria</taxon>
        <taxon>Bacillati</taxon>
        <taxon>Cyanobacteriota</taxon>
        <taxon>Cyanophyceae</taxon>
        <taxon>Pleurocapsales</taxon>
        <taxon>Hyellaceae</taxon>
        <taxon>Hyella</taxon>
    </lineage>
</organism>
<name>A0A563W4C8_9CYAN</name>
<dbReference type="OrthoDB" id="9813719at2"/>
<dbReference type="CDD" id="cd00315">
    <property type="entry name" value="Cyt_C5_DNA_methylase"/>
    <property type="match status" value="1"/>
</dbReference>
<dbReference type="InterPro" id="IPR029063">
    <property type="entry name" value="SAM-dependent_MTases_sf"/>
</dbReference>
<dbReference type="PANTHER" id="PTHR46098:SF1">
    <property type="entry name" value="TRNA (CYTOSINE(38)-C(5))-METHYLTRANSFERASE"/>
    <property type="match status" value="1"/>
</dbReference>
<proteinExistence type="inferred from homology"/>
<dbReference type="NCBIfam" id="TIGR00675">
    <property type="entry name" value="dcm"/>
    <property type="match status" value="1"/>
</dbReference>
<dbReference type="InterPro" id="IPR018117">
    <property type="entry name" value="C5_DNA_meth_AS"/>
</dbReference>
<dbReference type="Pfam" id="PF00145">
    <property type="entry name" value="DNA_methylase"/>
    <property type="match status" value="1"/>
</dbReference>
<comment type="similarity">
    <text evidence="5 6">Belongs to the class I-like SAM-binding methyltransferase superfamily. C5-methyltransferase family.</text>
</comment>
<evidence type="ECO:0000256" key="1">
    <source>
        <dbReference type="ARBA" id="ARBA00022603"/>
    </source>
</evidence>
<evidence type="ECO:0000256" key="7">
    <source>
        <dbReference type="RuleBase" id="RU000417"/>
    </source>
</evidence>
<dbReference type="InterPro" id="IPR001525">
    <property type="entry name" value="C5_MeTfrase"/>
</dbReference>
<dbReference type="GO" id="GO:0032259">
    <property type="term" value="P:methylation"/>
    <property type="evidence" value="ECO:0007669"/>
    <property type="project" value="UniProtKB-KW"/>
</dbReference>
<dbReference type="EC" id="2.1.1.37" evidence="7"/>